<sequence>MDEVFTYISVQLQLQLQSYELDSLHFQSLRLRLLEPSCKKCVTLMPYALLVGLILRWLVLIRRLRKGEVFEFLAF</sequence>
<dbReference type="HOGENOM" id="CLU_2673930_0_0_1"/>
<evidence type="ECO:0000313" key="3">
    <source>
        <dbReference type="Proteomes" id="UP000015102"/>
    </source>
</evidence>
<reference evidence="3" key="1">
    <citation type="submission" date="2013-02" db="EMBL/GenBank/DDBJ databases">
        <authorList>
            <person name="Hughes D."/>
        </authorList>
    </citation>
    <scope>NUCLEOTIDE SEQUENCE</scope>
    <source>
        <strain>Durham</strain>
        <strain evidence="3">NC isolate 2 -- Noor lab</strain>
    </source>
</reference>
<dbReference type="EnsemblMetazoa" id="MESCA000705-RA">
    <property type="protein sequence ID" value="MESCA000705-PA"/>
    <property type="gene ID" value="MESCA000705"/>
</dbReference>
<feature type="transmembrane region" description="Helical" evidence="1">
    <location>
        <begin position="44"/>
        <end position="61"/>
    </location>
</feature>
<keyword evidence="1" id="KW-0472">Membrane</keyword>
<dbReference type="AlphaFoldDB" id="T1GBR8"/>
<name>T1GBR8_MEGSC</name>
<evidence type="ECO:0000313" key="2">
    <source>
        <dbReference type="EnsemblMetazoa" id="MESCA000705-PA"/>
    </source>
</evidence>
<keyword evidence="3" id="KW-1185">Reference proteome</keyword>
<proteinExistence type="predicted"/>
<keyword evidence="1" id="KW-0812">Transmembrane</keyword>
<dbReference type="EMBL" id="CAQQ02153547">
    <property type="status" value="NOT_ANNOTATED_CDS"/>
    <property type="molecule type" value="Genomic_DNA"/>
</dbReference>
<accession>T1GBR8</accession>
<organism evidence="2 3">
    <name type="scientific">Megaselia scalaris</name>
    <name type="common">Humpbacked fly</name>
    <name type="synonym">Phora scalaris</name>
    <dbReference type="NCBI Taxonomy" id="36166"/>
    <lineage>
        <taxon>Eukaryota</taxon>
        <taxon>Metazoa</taxon>
        <taxon>Ecdysozoa</taxon>
        <taxon>Arthropoda</taxon>
        <taxon>Hexapoda</taxon>
        <taxon>Insecta</taxon>
        <taxon>Pterygota</taxon>
        <taxon>Neoptera</taxon>
        <taxon>Endopterygota</taxon>
        <taxon>Diptera</taxon>
        <taxon>Brachycera</taxon>
        <taxon>Muscomorpha</taxon>
        <taxon>Platypezoidea</taxon>
        <taxon>Phoridae</taxon>
        <taxon>Megaseliini</taxon>
        <taxon>Megaselia</taxon>
    </lineage>
</organism>
<keyword evidence="1" id="KW-1133">Transmembrane helix</keyword>
<evidence type="ECO:0000256" key="1">
    <source>
        <dbReference type="SAM" id="Phobius"/>
    </source>
</evidence>
<protein>
    <submittedName>
        <fullName evidence="2">Uncharacterized protein</fullName>
    </submittedName>
</protein>
<dbReference type="Proteomes" id="UP000015102">
    <property type="component" value="Unassembled WGS sequence"/>
</dbReference>
<dbReference type="EMBL" id="CAQQ02153546">
    <property type="status" value="NOT_ANNOTATED_CDS"/>
    <property type="molecule type" value="Genomic_DNA"/>
</dbReference>
<reference evidence="2" key="2">
    <citation type="submission" date="2015-06" db="UniProtKB">
        <authorList>
            <consortium name="EnsemblMetazoa"/>
        </authorList>
    </citation>
    <scope>IDENTIFICATION</scope>
</reference>